<comment type="caution">
    <text evidence="1">The sequence shown here is derived from an EMBL/GenBank/DDBJ whole genome shotgun (WGS) entry which is preliminary data.</text>
</comment>
<evidence type="ECO:0000313" key="1">
    <source>
        <dbReference type="EMBL" id="MDC0674423.1"/>
    </source>
</evidence>
<reference evidence="1 2" key="1">
    <citation type="submission" date="2022-11" db="EMBL/GenBank/DDBJ databases">
        <title>Minimal conservation of predation-associated metabolite biosynthetic gene clusters underscores biosynthetic potential of Myxococcota including descriptions for ten novel species: Archangium lansinium sp. nov., Myxococcus landrumus sp. nov., Nannocystis bai.</title>
        <authorList>
            <person name="Ahearne A."/>
            <person name="Stevens C."/>
            <person name="Dowd S."/>
        </authorList>
    </citation>
    <scope>NUCLEOTIDE SEQUENCE [LARGE SCALE GENOMIC DNA]</scope>
    <source>
        <strain evidence="1 2">NCELM</strain>
    </source>
</reference>
<evidence type="ECO:0008006" key="3">
    <source>
        <dbReference type="Google" id="ProtNLM"/>
    </source>
</evidence>
<evidence type="ECO:0000313" key="2">
    <source>
        <dbReference type="Proteomes" id="UP001217838"/>
    </source>
</evidence>
<keyword evidence="2" id="KW-1185">Reference proteome</keyword>
<proteinExistence type="predicted"/>
<accession>A0ABT5BLY4</accession>
<dbReference type="Proteomes" id="UP001217838">
    <property type="component" value="Unassembled WGS sequence"/>
</dbReference>
<sequence length="367" mass="40403">MTAPLLHSPDIFELLDIEAREDTYSRLLVNLLQHSVGLRRRVLAHGFRADPPPAESVDITLRHGLGEAGTVDVLLRDPAGHWVIFIESKLFSAEHGGQTRRYWKACEKLVAPNGRTAGIFLTIAGDPSSHSPVVPLTHRELTAWIAEHSGDFQPHRPLGIAAEAYVQRAQAPLPVAADACVVQTLLRPAWGLVPRLAGVAALGAALHRGLPGGWTHDAITIQGKGHANPGLQFWQPGWWGTWTANDRWTSDNYNIHLEIELTDGAPWRLKLHFETEPYHTLTELKALAGHADFAVMRDAFRASLQAQAGRLPRWKMSNYPFQIAKFNLDVGPEATVDQLREHLAPALAEIAPHIHTALAAAKQAIRP</sequence>
<gene>
    <name evidence="1" type="ORF">POL58_42130</name>
</gene>
<protein>
    <recommendedName>
        <fullName evidence="3">PD-(D/E)XK nuclease superfamily protein</fullName>
    </recommendedName>
</protein>
<dbReference type="RefSeq" id="WP_272008646.1">
    <property type="nucleotide sequence ID" value="NZ_JAQNDN010000024.1"/>
</dbReference>
<organism evidence="1 2">
    <name type="scientific">Nannocystis radixulma</name>
    <dbReference type="NCBI Taxonomy" id="2995305"/>
    <lineage>
        <taxon>Bacteria</taxon>
        <taxon>Pseudomonadati</taxon>
        <taxon>Myxococcota</taxon>
        <taxon>Polyangia</taxon>
        <taxon>Nannocystales</taxon>
        <taxon>Nannocystaceae</taxon>
        <taxon>Nannocystis</taxon>
    </lineage>
</organism>
<dbReference type="EMBL" id="JAQNDN010000024">
    <property type="protein sequence ID" value="MDC0674423.1"/>
    <property type="molecule type" value="Genomic_DNA"/>
</dbReference>
<name>A0ABT5BLY4_9BACT</name>